<dbReference type="OrthoDB" id="952271at2759"/>
<keyword evidence="6" id="KW-0482">Metalloprotease</keyword>
<accession>A0A371GNZ9</accession>
<reference evidence="9" key="1">
    <citation type="submission" date="2018-05" db="EMBL/GenBank/DDBJ databases">
        <title>Draft genome of Mucuna pruriens seed.</title>
        <authorList>
            <person name="Nnadi N.E."/>
            <person name="Vos R."/>
            <person name="Hasami M.H."/>
            <person name="Devisetty U.K."/>
            <person name="Aguiy J.C."/>
        </authorList>
    </citation>
    <scope>NUCLEOTIDE SEQUENCE [LARGE SCALE GENOMIC DNA]</scope>
    <source>
        <strain evidence="9">JCA_2017</strain>
    </source>
</reference>
<keyword evidence="3" id="KW-0479">Metal-binding</keyword>
<comment type="caution">
    <text evidence="9">The sequence shown here is derived from an EMBL/GenBank/DDBJ whole genome shotgun (WGS) entry which is preliminary data.</text>
</comment>
<evidence type="ECO:0000256" key="7">
    <source>
        <dbReference type="SAM" id="MobiDB-lite"/>
    </source>
</evidence>
<evidence type="ECO:0000313" key="9">
    <source>
        <dbReference type="EMBL" id="RDX92289.1"/>
    </source>
</evidence>
<dbReference type="GO" id="GO:0005829">
    <property type="term" value="C:cytosol"/>
    <property type="evidence" value="ECO:0007669"/>
    <property type="project" value="TreeGrafter"/>
</dbReference>
<evidence type="ECO:0000256" key="4">
    <source>
        <dbReference type="ARBA" id="ARBA00022801"/>
    </source>
</evidence>
<keyword evidence="10" id="KW-1185">Reference proteome</keyword>
<evidence type="ECO:0000256" key="5">
    <source>
        <dbReference type="ARBA" id="ARBA00022833"/>
    </source>
</evidence>
<keyword evidence="5" id="KW-0862">Zinc</keyword>
<dbReference type="EMBL" id="QJKJ01004904">
    <property type="protein sequence ID" value="RDX92289.1"/>
    <property type="molecule type" value="Genomic_DNA"/>
</dbReference>
<dbReference type="GO" id="GO:0004222">
    <property type="term" value="F:metalloendopeptidase activity"/>
    <property type="evidence" value="ECO:0007669"/>
    <property type="project" value="InterPro"/>
</dbReference>
<dbReference type="InterPro" id="IPR011765">
    <property type="entry name" value="Pept_M16_N"/>
</dbReference>
<dbReference type="InterPro" id="IPR011249">
    <property type="entry name" value="Metalloenz_LuxS/M16"/>
</dbReference>
<dbReference type="Gene3D" id="3.30.830.10">
    <property type="entry name" value="Metalloenzyme, LuxS/M16 peptidase-like"/>
    <property type="match status" value="1"/>
</dbReference>
<dbReference type="GO" id="GO:0046872">
    <property type="term" value="F:metal ion binding"/>
    <property type="evidence" value="ECO:0007669"/>
    <property type="project" value="UniProtKB-KW"/>
</dbReference>
<name>A0A371GNZ9_MUCPR</name>
<dbReference type="STRING" id="157652.A0A371GNZ9"/>
<organism evidence="9 10">
    <name type="scientific">Mucuna pruriens</name>
    <name type="common">Velvet bean</name>
    <name type="synonym">Dolichos pruriens</name>
    <dbReference type="NCBI Taxonomy" id="157652"/>
    <lineage>
        <taxon>Eukaryota</taxon>
        <taxon>Viridiplantae</taxon>
        <taxon>Streptophyta</taxon>
        <taxon>Embryophyta</taxon>
        <taxon>Tracheophyta</taxon>
        <taxon>Spermatophyta</taxon>
        <taxon>Magnoliopsida</taxon>
        <taxon>eudicotyledons</taxon>
        <taxon>Gunneridae</taxon>
        <taxon>Pentapetalae</taxon>
        <taxon>rosids</taxon>
        <taxon>fabids</taxon>
        <taxon>Fabales</taxon>
        <taxon>Fabaceae</taxon>
        <taxon>Papilionoideae</taxon>
        <taxon>50 kb inversion clade</taxon>
        <taxon>NPAAA clade</taxon>
        <taxon>indigoferoid/millettioid clade</taxon>
        <taxon>Phaseoleae</taxon>
        <taxon>Mucuna</taxon>
    </lineage>
</organism>
<feature type="non-terminal residue" evidence="9">
    <location>
        <position position="1"/>
    </location>
</feature>
<sequence>MSKELRVGFPYERCGRVGLLVPPIPLLSHLRLRQLSLASKPRSLSLHSHSLHNKPIMGVKEEPTVTFSSDDVVLKSPNDRRFYRLIHLANGLRALLVHDPEIYPEGPPKLVSNDDEVEDDDDDGDDDDEDDEGEFDDDAEEEEYDDDDGEGENEVGRVKSGGGAAAQSKKAAAAMCVGMGSFSDPYEAQGLAHFLEHMLFMGSDEFPDENEVISNLDILSLSDTLPLEGYGGLLPSDQHKCLHKLTYNSNCKGDIRSSDSEQIPTYNQLSSCLREEKLIPKYHFVPTPAFQLLWLVADLGIVMDETEETKEKYNEDKR</sequence>
<feature type="region of interest" description="Disordered" evidence="7">
    <location>
        <begin position="105"/>
        <end position="164"/>
    </location>
</feature>
<dbReference type="InterPro" id="IPR050626">
    <property type="entry name" value="Peptidase_M16"/>
</dbReference>
<dbReference type="SUPFAM" id="SSF63411">
    <property type="entry name" value="LuxS/MPP-like metallohydrolase"/>
    <property type="match status" value="1"/>
</dbReference>
<proteinExistence type="inferred from homology"/>
<dbReference type="GO" id="GO:0006508">
    <property type="term" value="P:proteolysis"/>
    <property type="evidence" value="ECO:0007669"/>
    <property type="project" value="UniProtKB-KW"/>
</dbReference>
<feature type="compositionally biased region" description="Acidic residues" evidence="7">
    <location>
        <begin position="113"/>
        <end position="153"/>
    </location>
</feature>
<evidence type="ECO:0000259" key="8">
    <source>
        <dbReference type="Pfam" id="PF00675"/>
    </source>
</evidence>
<dbReference type="InterPro" id="IPR001431">
    <property type="entry name" value="Pept_M16_Zn_BS"/>
</dbReference>
<dbReference type="PANTHER" id="PTHR43690:SF18">
    <property type="entry name" value="INSULIN-DEGRADING ENZYME-RELATED"/>
    <property type="match status" value="1"/>
</dbReference>
<keyword evidence="4" id="KW-0378">Hydrolase</keyword>
<dbReference type="Pfam" id="PF00675">
    <property type="entry name" value="Peptidase_M16"/>
    <property type="match status" value="1"/>
</dbReference>
<comment type="similarity">
    <text evidence="1">Belongs to the peptidase M16 family.</text>
</comment>
<protein>
    <submittedName>
        <fullName evidence="9">Nardilysin-like protein</fullName>
    </submittedName>
</protein>
<dbReference type="PROSITE" id="PS00143">
    <property type="entry name" value="INSULINASE"/>
    <property type="match status" value="1"/>
</dbReference>
<dbReference type="AlphaFoldDB" id="A0A371GNZ9"/>
<evidence type="ECO:0000256" key="2">
    <source>
        <dbReference type="ARBA" id="ARBA00022670"/>
    </source>
</evidence>
<feature type="domain" description="Peptidase M16 N-terminal" evidence="8">
    <location>
        <begin position="167"/>
        <end position="217"/>
    </location>
</feature>
<evidence type="ECO:0000313" key="10">
    <source>
        <dbReference type="Proteomes" id="UP000257109"/>
    </source>
</evidence>
<gene>
    <name evidence="9" type="ORF">CR513_25604</name>
</gene>
<keyword evidence="2" id="KW-0645">Protease</keyword>
<dbReference type="PANTHER" id="PTHR43690">
    <property type="entry name" value="NARDILYSIN"/>
    <property type="match status" value="1"/>
</dbReference>
<evidence type="ECO:0000256" key="6">
    <source>
        <dbReference type="ARBA" id="ARBA00023049"/>
    </source>
</evidence>
<evidence type="ECO:0000256" key="1">
    <source>
        <dbReference type="ARBA" id="ARBA00007261"/>
    </source>
</evidence>
<dbReference type="Proteomes" id="UP000257109">
    <property type="component" value="Unassembled WGS sequence"/>
</dbReference>
<evidence type="ECO:0000256" key="3">
    <source>
        <dbReference type="ARBA" id="ARBA00022723"/>
    </source>
</evidence>